<dbReference type="SUPFAM" id="SSF50129">
    <property type="entry name" value="GroES-like"/>
    <property type="match status" value="2"/>
</dbReference>
<dbReference type="Gene3D" id="3.90.180.10">
    <property type="entry name" value="Medium-chain alcohol dehydrogenases, catalytic domain"/>
    <property type="match status" value="1"/>
</dbReference>
<evidence type="ECO:0000256" key="4">
    <source>
        <dbReference type="ARBA" id="ARBA00023002"/>
    </source>
</evidence>
<evidence type="ECO:0000313" key="8">
    <source>
        <dbReference type="EMBL" id="MBA9082173.1"/>
    </source>
</evidence>
<keyword evidence="2 6" id="KW-0479">Metal-binding</keyword>
<feature type="domain" description="Enoyl reductase (ER)" evidence="7">
    <location>
        <begin position="10"/>
        <end position="319"/>
    </location>
</feature>
<dbReference type="InterPro" id="IPR011032">
    <property type="entry name" value="GroES-like_sf"/>
</dbReference>
<accession>A0ABR6E1N4</accession>
<evidence type="ECO:0000256" key="5">
    <source>
        <dbReference type="ARBA" id="ARBA00023027"/>
    </source>
</evidence>
<comment type="similarity">
    <text evidence="1 6">Belongs to the zinc-containing alcohol dehydrogenase family.</text>
</comment>
<dbReference type="Gene3D" id="3.40.50.720">
    <property type="entry name" value="NAD(P)-binding Rossmann-like Domain"/>
    <property type="match status" value="1"/>
</dbReference>
<dbReference type="EMBL" id="JACJIO010000037">
    <property type="protein sequence ID" value="MBA9082173.1"/>
    <property type="molecule type" value="Genomic_DNA"/>
</dbReference>
<protein>
    <submittedName>
        <fullName evidence="8">S-(Hydroxymethyl)glutathione dehydrogenase/alcohol dehydrogenase</fullName>
        <ecNumber evidence="8">1.1.1.1</ecNumber>
        <ecNumber evidence="8">1.1.1.284</ecNumber>
    </submittedName>
</protein>
<keyword evidence="5" id="KW-0520">NAD</keyword>
<proteinExistence type="inferred from homology"/>
<evidence type="ECO:0000256" key="3">
    <source>
        <dbReference type="ARBA" id="ARBA00022833"/>
    </source>
</evidence>
<dbReference type="Proteomes" id="UP000582085">
    <property type="component" value="Unassembled WGS sequence"/>
</dbReference>
<evidence type="ECO:0000259" key="7">
    <source>
        <dbReference type="SMART" id="SM00829"/>
    </source>
</evidence>
<dbReference type="InterPro" id="IPR002328">
    <property type="entry name" value="ADH_Zn_CS"/>
</dbReference>
<reference evidence="8 9" key="1">
    <citation type="submission" date="2020-08" db="EMBL/GenBank/DDBJ databases">
        <title>The Agave Microbiome: Exploring the role of microbial communities in plant adaptations to desert environments.</title>
        <authorList>
            <person name="Partida-Martinez L.P."/>
        </authorList>
    </citation>
    <scope>NUCLEOTIDE SEQUENCE [LARGE SCALE GENOMIC DNA]</scope>
    <source>
        <strain evidence="8 9">RAT4</strain>
    </source>
</reference>
<gene>
    <name evidence="8" type="ORF">FHR79_002310</name>
</gene>
<dbReference type="GO" id="GO:0004022">
    <property type="term" value="F:alcohol dehydrogenase (NAD+) activity"/>
    <property type="evidence" value="ECO:0007669"/>
    <property type="project" value="UniProtKB-EC"/>
</dbReference>
<dbReference type="SUPFAM" id="SSF51735">
    <property type="entry name" value="NAD(P)-binding Rossmann-fold domains"/>
    <property type="match status" value="1"/>
</dbReference>
<dbReference type="CDD" id="cd08279">
    <property type="entry name" value="Zn_ADH_class_III"/>
    <property type="match status" value="1"/>
</dbReference>
<dbReference type="PROSITE" id="PS00059">
    <property type="entry name" value="ADH_ZINC"/>
    <property type="match status" value="1"/>
</dbReference>
<dbReference type="InterPro" id="IPR036291">
    <property type="entry name" value="NAD(P)-bd_dom_sf"/>
</dbReference>
<dbReference type="InterPro" id="IPR013154">
    <property type="entry name" value="ADH-like_N"/>
</dbReference>
<dbReference type="EC" id="1.1.1.1" evidence="8"/>
<dbReference type="SMART" id="SM00829">
    <property type="entry name" value="PKS_ER"/>
    <property type="match status" value="1"/>
</dbReference>
<keyword evidence="4 8" id="KW-0560">Oxidoreductase</keyword>
<evidence type="ECO:0000313" key="9">
    <source>
        <dbReference type="Proteomes" id="UP000582085"/>
    </source>
</evidence>
<dbReference type="InterPro" id="IPR020843">
    <property type="entry name" value="ER"/>
</dbReference>
<comment type="caution">
    <text evidence="8">The sequence shown here is derived from an EMBL/GenBank/DDBJ whole genome shotgun (WGS) entry which is preliminary data.</text>
</comment>
<comment type="cofactor">
    <cofactor evidence="6">
        <name>Zn(2+)</name>
        <dbReference type="ChEBI" id="CHEBI:29105"/>
    </cofactor>
</comment>
<dbReference type="InterPro" id="IPR013149">
    <property type="entry name" value="ADH-like_C"/>
</dbReference>
<dbReference type="Pfam" id="PF08240">
    <property type="entry name" value="ADH_N"/>
    <property type="match status" value="1"/>
</dbReference>
<keyword evidence="9" id="KW-1185">Reference proteome</keyword>
<evidence type="ECO:0000256" key="6">
    <source>
        <dbReference type="RuleBase" id="RU361277"/>
    </source>
</evidence>
<dbReference type="RefSeq" id="WP_036381355.1">
    <property type="nucleotide sequence ID" value="NZ_JACJIO010000037.1"/>
</dbReference>
<dbReference type="Pfam" id="PF00107">
    <property type="entry name" value="ADH_zinc_N"/>
    <property type="match status" value="1"/>
</dbReference>
<dbReference type="EC" id="1.1.1.284" evidence="8"/>
<dbReference type="GO" id="GO:0051903">
    <property type="term" value="F:S-(hydroxymethyl)glutathione dehydrogenase [NAD(P)+] activity"/>
    <property type="evidence" value="ECO:0007669"/>
    <property type="project" value="UniProtKB-EC"/>
</dbReference>
<keyword evidence="3 6" id="KW-0862">Zinc</keyword>
<evidence type="ECO:0000256" key="1">
    <source>
        <dbReference type="ARBA" id="ARBA00008072"/>
    </source>
</evidence>
<organism evidence="8 9">
    <name type="scientific">Micrococcus aloeverae</name>
    <dbReference type="NCBI Taxonomy" id="1391911"/>
    <lineage>
        <taxon>Bacteria</taxon>
        <taxon>Bacillati</taxon>
        <taxon>Actinomycetota</taxon>
        <taxon>Actinomycetes</taxon>
        <taxon>Micrococcales</taxon>
        <taxon>Micrococcaceae</taxon>
        <taxon>Micrococcus</taxon>
    </lineage>
</organism>
<dbReference type="PANTHER" id="PTHR43880">
    <property type="entry name" value="ALCOHOL DEHYDROGENASE"/>
    <property type="match status" value="1"/>
</dbReference>
<sequence length="364" mass="37606">MRAALAMKVGGKFEIHDVVIDDPVGREVLVDVKASGLCHSDLHLIDHDFGLPLPAAGGHEISGVVAAVGPSVTSLKPGDRVVACLISYCGACARCLSGQTTLCLNQEAVVRGPEEKPRLTLQDGTPVAQSVNVGGFAEQVLVHENQLAVVNEDIPFPHAALIGCSVVTGAGAAINTAHVRPGDTVAVVGVGGIGLNAVSGARLCGAKRVIAIDLDDSKLEAARRFGATDVVNSGSGDAVGAVLGITGTGVDHAFEAIGLPVTQQLTQDVLGPGGTAYLIGIAPPGTTAQFGASLDSLFAQRRLQAVLMGSSNIQRDIPLYADLYVQGRMELDHMVSQEISLDEINVGYERLLNGEVIRSVITSF</sequence>
<dbReference type="PANTHER" id="PTHR43880:SF12">
    <property type="entry name" value="ALCOHOL DEHYDROGENASE CLASS-3"/>
    <property type="match status" value="1"/>
</dbReference>
<name>A0ABR6E1N4_9MICC</name>
<evidence type="ECO:0000256" key="2">
    <source>
        <dbReference type="ARBA" id="ARBA00022723"/>
    </source>
</evidence>